<sequence>MSSLSIVRARELYERIIKDGANKQCTRHIAENDIANLSEVSSDLILKNDPKSHFNIDGICH</sequence>
<organism evidence="1">
    <name type="scientific">uncultured bacterium HF0010_16H03</name>
    <dbReference type="NCBI Taxonomy" id="710811"/>
    <lineage>
        <taxon>Bacteria</taxon>
        <taxon>environmental samples</taxon>
    </lineage>
</organism>
<accession>E0XPA1</accession>
<reference evidence="1" key="1">
    <citation type="journal article" date="2011" name="Environ. Microbiol.">
        <title>Time-series analyses of Monterey Bay coastal microbial picoplankton using a 'genome proxy' microarray.</title>
        <authorList>
            <person name="Rich V.I."/>
            <person name="Pham V.D."/>
            <person name="Eppley J."/>
            <person name="Shi Y."/>
            <person name="DeLong E.F."/>
        </authorList>
    </citation>
    <scope>NUCLEOTIDE SEQUENCE</scope>
</reference>
<dbReference type="AlphaFoldDB" id="E0XPA1"/>
<proteinExistence type="predicted"/>
<evidence type="ECO:0000313" key="1">
    <source>
        <dbReference type="EMBL" id="ADI16242.1"/>
    </source>
</evidence>
<dbReference type="EMBL" id="GU474833">
    <property type="protein sequence ID" value="ADI16242.1"/>
    <property type="molecule type" value="Genomic_DNA"/>
</dbReference>
<name>E0XPA1_9BACT</name>
<protein>
    <submittedName>
        <fullName evidence="1">Uncharacterized protein</fullName>
    </submittedName>
</protein>